<dbReference type="PROSITE" id="PS50198">
    <property type="entry name" value="PPIC_PPIASE_2"/>
    <property type="match status" value="1"/>
</dbReference>
<comment type="caution">
    <text evidence="9">The sequence shown here is derived from an EMBL/GenBank/DDBJ whole genome shotgun (WGS) entry which is preliminary data.</text>
</comment>
<dbReference type="PROSITE" id="PS01096">
    <property type="entry name" value="PPIC_PPIASE_1"/>
    <property type="match status" value="1"/>
</dbReference>
<dbReference type="RefSeq" id="WP_095267703.1">
    <property type="nucleotide sequence ID" value="NZ_NPBY01000081.1"/>
</dbReference>
<evidence type="ECO:0000259" key="8">
    <source>
        <dbReference type="PROSITE" id="PS50198"/>
    </source>
</evidence>
<dbReference type="EMBL" id="NPBY01000081">
    <property type="protein sequence ID" value="PAD72247.1"/>
    <property type="molecule type" value="Genomic_DNA"/>
</dbReference>
<dbReference type="SUPFAM" id="SSF109998">
    <property type="entry name" value="Triger factor/SurA peptide-binding domain-like"/>
    <property type="match status" value="1"/>
</dbReference>
<keyword evidence="7" id="KW-0472">Membrane</keyword>
<comment type="catalytic activity">
    <reaction evidence="1">
        <text>[protein]-peptidylproline (omega=180) = [protein]-peptidylproline (omega=0)</text>
        <dbReference type="Rhea" id="RHEA:16237"/>
        <dbReference type="Rhea" id="RHEA-COMP:10747"/>
        <dbReference type="Rhea" id="RHEA-COMP:10748"/>
        <dbReference type="ChEBI" id="CHEBI:83833"/>
        <dbReference type="ChEBI" id="CHEBI:83834"/>
        <dbReference type="EC" id="5.2.1.8"/>
    </reaction>
</comment>
<dbReference type="SUPFAM" id="SSF54534">
    <property type="entry name" value="FKBP-like"/>
    <property type="match status" value="1"/>
</dbReference>
<keyword evidence="3" id="KW-0732">Signal</keyword>
<gene>
    <name evidence="9" type="ORF">CHH67_22980</name>
</gene>
<dbReference type="OrthoDB" id="2677468at2"/>
<dbReference type="Pfam" id="PF13145">
    <property type="entry name" value="Rotamase_2"/>
    <property type="match status" value="1"/>
</dbReference>
<dbReference type="GO" id="GO:0003755">
    <property type="term" value="F:peptidyl-prolyl cis-trans isomerase activity"/>
    <property type="evidence" value="ECO:0007669"/>
    <property type="project" value="UniProtKB-KW"/>
</dbReference>
<dbReference type="PANTHER" id="PTHR47245:SF1">
    <property type="entry name" value="FOLDASE PROTEIN PRSA"/>
    <property type="match status" value="1"/>
</dbReference>
<dbReference type="InterPro" id="IPR027304">
    <property type="entry name" value="Trigger_fact/SurA_dom_sf"/>
</dbReference>
<evidence type="ECO:0000313" key="9">
    <source>
        <dbReference type="EMBL" id="PAD72247.1"/>
    </source>
</evidence>
<dbReference type="PANTHER" id="PTHR47245">
    <property type="entry name" value="PEPTIDYLPROLYL ISOMERASE"/>
    <property type="match status" value="1"/>
</dbReference>
<evidence type="ECO:0000256" key="4">
    <source>
        <dbReference type="ARBA" id="ARBA00023110"/>
    </source>
</evidence>
<dbReference type="EC" id="5.2.1.8" evidence="2"/>
<sequence length="310" mass="34892">MTRQEKGLWATVIVLTAGVIFMGSWMLFSGGGSTEGIKQFKGTSPAVASVQDKAITEDEWVGELKKRYGRDVLMTMLNRRAVALEASGRGLDISEAELEAEFERMSRSYGSKERFIAEMESQLGIPEEELRHETVYRLLLEKIATADIEIDQHQIDEYLKLHPDQYRPKKQVDISVIEVATLDEAEQVLDRLEHGENFADLAQEVSIDEYTRDYGGRIGLVEEDDPFQSQALLETATLLEAGDIAGPIRLEDTYGIVYVHDVIEPPTLSEESIREAVRKQLALQQAVSLSELEQQLREKYEAKIFAGVLP</sequence>
<feature type="domain" description="PpiC" evidence="8">
    <location>
        <begin position="169"/>
        <end position="261"/>
    </location>
</feature>
<dbReference type="Proteomes" id="UP000215596">
    <property type="component" value="Unassembled WGS sequence"/>
</dbReference>
<keyword evidence="4 6" id="KW-0697">Rotamase</keyword>
<evidence type="ECO:0000256" key="3">
    <source>
        <dbReference type="ARBA" id="ARBA00022729"/>
    </source>
</evidence>
<dbReference type="InterPro" id="IPR000297">
    <property type="entry name" value="PPIase_PpiC"/>
</dbReference>
<reference evidence="9 10" key="1">
    <citation type="submission" date="2017-07" db="EMBL/GenBank/DDBJ databases">
        <title>Isolation and whole genome analysis of endospore-forming bacteria from heroin.</title>
        <authorList>
            <person name="Kalinowski J."/>
            <person name="Ahrens B."/>
            <person name="Al-Dilaimi A."/>
            <person name="Winkler A."/>
            <person name="Wibberg D."/>
            <person name="Schleenbecker U."/>
            <person name="Ruckert C."/>
            <person name="Wolfel R."/>
            <person name="Grass G."/>
        </authorList>
    </citation>
    <scope>NUCLEOTIDE SEQUENCE [LARGE SCALE GENOMIC DNA]</scope>
    <source>
        <strain evidence="9 10">7537-G1</strain>
    </source>
</reference>
<dbReference type="InterPro" id="IPR046357">
    <property type="entry name" value="PPIase_dom_sf"/>
</dbReference>
<keyword evidence="7" id="KW-1133">Transmembrane helix</keyword>
<evidence type="ECO:0000256" key="5">
    <source>
        <dbReference type="ARBA" id="ARBA00023235"/>
    </source>
</evidence>
<feature type="transmembrane region" description="Helical" evidence="7">
    <location>
        <begin position="7"/>
        <end position="28"/>
    </location>
</feature>
<evidence type="ECO:0000313" key="10">
    <source>
        <dbReference type="Proteomes" id="UP000215596"/>
    </source>
</evidence>
<dbReference type="InterPro" id="IPR023058">
    <property type="entry name" value="PPIase_PpiC_CS"/>
</dbReference>
<evidence type="ECO:0000256" key="2">
    <source>
        <dbReference type="ARBA" id="ARBA00013194"/>
    </source>
</evidence>
<keyword evidence="7" id="KW-0812">Transmembrane</keyword>
<proteinExistence type="predicted"/>
<dbReference type="Gene3D" id="1.10.4030.10">
    <property type="entry name" value="Porin chaperone SurA, peptide-binding domain"/>
    <property type="match status" value="1"/>
</dbReference>
<accession>A0A268EGI4</accession>
<dbReference type="InterPro" id="IPR050245">
    <property type="entry name" value="PrsA_foldase"/>
</dbReference>
<keyword evidence="5 6" id="KW-0413">Isomerase</keyword>
<name>A0A268EGI4_9BACL</name>
<evidence type="ECO:0000256" key="6">
    <source>
        <dbReference type="PROSITE-ProRule" id="PRU00278"/>
    </source>
</evidence>
<evidence type="ECO:0000256" key="7">
    <source>
        <dbReference type="SAM" id="Phobius"/>
    </source>
</evidence>
<protein>
    <recommendedName>
        <fullName evidence="2">peptidylprolyl isomerase</fullName>
        <ecNumber evidence="2">5.2.1.8</ecNumber>
    </recommendedName>
</protein>
<organism evidence="9 10">
    <name type="scientific">Paenibacillus campinasensis</name>
    <dbReference type="NCBI Taxonomy" id="66347"/>
    <lineage>
        <taxon>Bacteria</taxon>
        <taxon>Bacillati</taxon>
        <taxon>Bacillota</taxon>
        <taxon>Bacilli</taxon>
        <taxon>Bacillales</taxon>
        <taxon>Paenibacillaceae</taxon>
        <taxon>Paenibacillus</taxon>
    </lineage>
</organism>
<dbReference type="AlphaFoldDB" id="A0A268EGI4"/>
<dbReference type="Gene3D" id="3.10.50.40">
    <property type="match status" value="1"/>
</dbReference>
<evidence type="ECO:0000256" key="1">
    <source>
        <dbReference type="ARBA" id="ARBA00000971"/>
    </source>
</evidence>